<keyword evidence="2" id="KW-1133">Transmembrane helix</keyword>
<evidence type="ECO:0000313" key="3">
    <source>
        <dbReference type="EMBL" id="CAJ2514052.1"/>
    </source>
</evidence>
<proteinExistence type="predicted"/>
<name>A0AAI8VZQ4_9PEZI</name>
<keyword evidence="4" id="KW-1185">Reference proteome</keyword>
<organism evidence="3 4">
    <name type="scientific">Anthostomella pinea</name>
    <dbReference type="NCBI Taxonomy" id="933095"/>
    <lineage>
        <taxon>Eukaryota</taxon>
        <taxon>Fungi</taxon>
        <taxon>Dikarya</taxon>
        <taxon>Ascomycota</taxon>
        <taxon>Pezizomycotina</taxon>
        <taxon>Sordariomycetes</taxon>
        <taxon>Xylariomycetidae</taxon>
        <taxon>Xylariales</taxon>
        <taxon>Xylariaceae</taxon>
        <taxon>Anthostomella</taxon>
    </lineage>
</organism>
<feature type="transmembrane region" description="Helical" evidence="2">
    <location>
        <begin position="111"/>
        <end position="134"/>
    </location>
</feature>
<gene>
    <name evidence="3" type="ORF">KHLLAP_LOCUS14520</name>
</gene>
<evidence type="ECO:0000256" key="1">
    <source>
        <dbReference type="SAM" id="MobiDB-lite"/>
    </source>
</evidence>
<dbReference type="AlphaFoldDB" id="A0AAI8VZQ4"/>
<feature type="region of interest" description="Disordered" evidence="1">
    <location>
        <begin position="166"/>
        <end position="211"/>
    </location>
</feature>
<evidence type="ECO:0000256" key="2">
    <source>
        <dbReference type="SAM" id="Phobius"/>
    </source>
</evidence>
<dbReference type="EMBL" id="CAUWAG010000020">
    <property type="protein sequence ID" value="CAJ2514052.1"/>
    <property type="molecule type" value="Genomic_DNA"/>
</dbReference>
<protein>
    <submittedName>
        <fullName evidence="3">Uu.00g021710.m01.CDS01</fullName>
    </submittedName>
</protein>
<comment type="caution">
    <text evidence="3">The sequence shown here is derived from an EMBL/GenBank/DDBJ whole genome shotgun (WGS) entry which is preliminary data.</text>
</comment>
<feature type="compositionally biased region" description="Polar residues" evidence="1">
    <location>
        <begin position="166"/>
        <end position="188"/>
    </location>
</feature>
<dbReference type="Proteomes" id="UP001295740">
    <property type="component" value="Unassembled WGS sequence"/>
</dbReference>
<accession>A0AAI8VZQ4</accession>
<keyword evidence="2" id="KW-0812">Transmembrane</keyword>
<sequence length="211" mass="22304">MTAVLFTASSKSCVSLATKGQEITYDAPYTDGYQQGYPDWVALSYTYPTSNSVIDPYLVYGYPVRGYNFGASNPTASITSGPTANTATASASATCDAETAHAPASISKGSIAGAAVGGVLGFAGLLALGAAVVINRKARRMMAENNPTVAPHQDQPMSERFSEAYTSQHMSQQYPSQFPSPLSSQGPTVFNGYKEQHQHELPATTEVSEVR</sequence>
<reference evidence="3" key="1">
    <citation type="submission" date="2023-10" db="EMBL/GenBank/DDBJ databases">
        <authorList>
            <person name="Hackl T."/>
        </authorList>
    </citation>
    <scope>NUCLEOTIDE SEQUENCE</scope>
</reference>
<evidence type="ECO:0000313" key="4">
    <source>
        <dbReference type="Proteomes" id="UP001295740"/>
    </source>
</evidence>
<keyword evidence="2" id="KW-0472">Membrane</keyword>